<evidence type="ECO:0008006" key="3">
    <source>
        <dbReference type="Google" id="ProtNLM"/>
    </source>
</evidence>
<protein>
    <recommendedName>
        <fullName evidence="3">Haloacid dehalogenase-like hydrolase</fullName>
    </recommendedName>
</protein>
<dbReference type="PANTHER" id="PTHR28181:SF1">
    <property type="entry name" value="COLD TOLERANCE PROTEIN 1"/>
    <property type="match status" value="1"/>
</dbReference>
<accession>A0A9P9E7T9</accession>
<dbReference type="InterPro" id="IPR050849">
    <property type="entry name" value="HAD-like_hydrolase_phosphatase"/>
</dbReference>
<reference evidence="1" key="1">
    <citation type="journal article" date="2021" name="Nat. Commun.">
        <title>Genetic determinants of endophytism in the Arabidopsis root mycobiome.</title>
        <authorList>
            <person name="Mesny F."/>
            <person name="Miyauchi S."/>
            <person name="Thiergart T."/>
            <person name="Pickel B."/>
            <person name="Atanasova L."/>
            <person name="Karlsson M."/>
            <person name="Huettel B."/>
            <person name="Barry K.W."/>
            <person name="Haridas S."/>
            <person name="Chen C."/>
            <person name="Bauer D."/>
            <person name="Andreopoulos W."/>
            <person name="Pangilinan J."/>
            <person name="LaButti K."/>
            <person name="Riley R."/>
            <person name="Lipzen A."/>
            <person name="Clum A."/>
            <person name="Drula E."/>
            <person name="Henrissat B."/>
            <person name="Kohler A."/>
            <person name="Grigoriev I.V."/>
            <person name="Martin F.M."/>
            <person name="Hacquard S."/>
        </authorList>
    </citation>
    <scope>NUCLEOTIDE SEQUENCE</scope>
    <source>
        <strain evidence="1">MPI-CAGE-CH-0243</strain>
    </source>
</reference>
<dbReference type="AlphaFoldDB" id="A0A9P9E7T9"/>
<sequence length="337" mass="39070">MYRLLRPRSSKTSSYFQTISLRCRFHSRTHLTMSHTKFPTNHGIHFILDWDGTVTQKDTLDALVDMCKATRPAAEISLTWTRLTESYMADYEATIKEYAPEGKLPTSIPEERKLLLVLEAVEQRSIDRVIDSRLFNDLTSQHIKSGADKAMSTKQIQFRYGYLDFENHLRSRNARYGPEDEDQDIRNFLSVTWCRFLIASCLDVSSVDPLSLGQIYANELEDGIITRARVNPEGKIISSNDKLKTMKRLQQWFEPKPVVYVGDSWTDLECLLAADLGICMQDDPISSTQRKLAEALERLNVHCPHIREWESVDEHRVVWVRDFDEIRAWVSEVDHRA</sequence>
<dbReference type="Gene3D" id="3.40.50.1000">
    <property type="entry name" value="HAD superfamily/HAD-like"/>
    <property type="match status" value="1"/>
</dbReference>
<dbReference type="InterPro" id="IPR036412">
    <property type="entry name" value="HAD-like_sf"/>
</dbReference>
<comment type="caution">
    <text evidence="1">The sequence shown here is derived from an EMBL/GenBank/DDBJ whole genome shotgun (WGS) entry which is preliminary data.</text>
</comment>
<proteinExistence type="predicted"/>
<dbReference type="SUPFAM" id="SSF56784">
    <property type="entry name" value="HAD-like"/>
    <property type="match status" value="1"/>
</dbReference>
<evidence type="ECO:0000313" key="1">
    <source>
        <dbReference type="EMBL" id="KAH7132518.1"/>
    </source>
</evidence>
<dbReference type="PANTHER" id="PTHR28181">
    <property type="entry name" value="UPF0655 PROTEIN YCR015C"/>
    <property type="match status" value="1"/>
</dbReference>
<dbReference type="OrthoDB" id="10255128at2759"/>
<name>A0A9P9E7T9_9PLEO</name>
<evidence type="ECO:0000313" key="2">
    <source>
        <dbReference type="Proteomes" id="UP000700596"/>
    </source>
</evidence>
<keyword evidence="2" id="KW-1185">Reference proteome</keyword>
<gene>
    <name evidence="1" type="ORF">B0J11DRAFT_229697</name>
</gene>
<dbReference type="InterPro" id="IPR023214">
    <property type="entry name" value="HAD_sf"/>
</dbReference>
<dbReference type="Proteomes" id="UP000700596">
    <property type="component" value="Unassembled WGS sequence"/>
</dbReference>
<dbReference type="EMBL" id="JAGMWT010000003">
    <property type="protein sequence ID" value="KAH7132518.1"/>
    <property type="molecule type" value="Genomic_DNA"/>
</dbReference>
<organism evidence="1 2">
    <name type="scientific">Dendryphion nanum</name>
    <dbReference type="NCBI Taxonomy" id="256645"/>
    <lineage>
        <taxon>Eukaryota</taxon>
        <taxon>Fungi</taxon>
        <taxon>Dikarya</taxon>
        <taxon>Ascomycota</taxon>
        <taxon>Pezizomycotina</taxon>
        <taxon>Dothideomycetes</taxon>
        <taxon>Pleosporomycetidae</taxon>
        <taxon>Pleosporales</taxon>
        <taxon>Torulaceae</taxon>
        <taxon>Dendryphion</taxon>
    </lineage>
</organism>